<accession>A0A2Z3YQY5</accession>
<dbReference type="RefSeq" id="WP_110482293.1">
    <property type="nucleotide sequence ID" value="NZ_CP024988.1"/>
</dbReference>
<proteinExistence type="predicted"/>
<reference evidence="5" key="1">
    <citation type="submission" date="2017-11" db="EMBL/GenBank/DDBJ databases">
        <title>Otitis media/interna in a cat caused by the recently described species Corynebacterium provencense.</title>
        <authorList>
            <person name="Kittl S."/>
            <person name="Brodard I."/>
            <person name="Rychener L."/>
            <person name="Jores J."/>
            <person name="Roosje P."/>
            <person name="Gobeli Brawand S."/>
        </authorList>
    </citation>
    <scope>NUCLEOTIDE SEQUENCE [LARGE SCALE GENOMIC DNA]</scope>
    <source>
        <strain evidence="5">17KM38</strain>
    </source>
</reference>
<keyword evidence="2" id="KW-0732">Signal</keyword>
<organism evidence="4 5">
    <name type="scientific">Corynebacterium provencense</name>
    <dbReference type="NCBI Taxonomy" id="1737425"/>
    <lineage>
        <taxon>Bacteria</taxon>
        <taxon>Bacillati</taxon>
        <taxon>Actinomycetota</taxon>
        <taxon>Actinomycetes</taxon>
        <taxon>Mycobacteriales</taxon>
        <taxon>Corynebacteriaceae</taxon>
        <taxon>Corynebacterium</taxon>
    </lineage>
</organism>
<dbReference type="GO" id="GO:0000270">
    <property type="term" value="P:peptidoglycan metabolic process"/>
    <property type="evidence" value="ECO:0007669"/>
    <property type="project" value="TreeGrafter"/>
</dbReference>
<evidence type="ECO:0000256" key="2">
    <source>
        <dbReference type="SAM" id="SignalP"/>
    </source>
</evidence>
<dbReference type="InterPro" id="IPR051599">
    <property type="entry name" value="Cell_Envelope_Assoc"/>
</dbReference>
<dbReference type="STRING" id="1737425.GCA_900049755_01665"/>
<keyword evidence="5" id="KW-1185">Reference proteome</keyword>
<dbReference type="KEGG" id="cpre:Csp1_26390"/>
<evidence type="ECO:0000259" key="3">
    <source>
        <dbReference type="Pfam" id="PF02698"/>
    </source>
</evidence>
<gene>
    <name evidence="4" type="ORF">Csp1_26390</name>
</gene>
<dbReference type="AlphaFoldDB" id="A0A2Z3YQY5"/>
<dbReference type="InterPro" id="IPR014729">
    <property type="entry name" value="Rossmann-like_a/b/a_fold"/>
</dbReference>
<dbReference type="PANTHER" id="PTHR30336:SF4">
    <property type="entry name" value="ENVELOPE BIOGENESIS FACTOR ELYC"/>
    <property type="match status" value="1"/>
</dbReference>
<dbReference type="Pfam" id="PF02698">
    <property type="entry name" value="DUF218"/>
    <property type="match status" value="1"/>
</dbReference>
<feature type="chain" id="PRO_5016310819" description="DUF218 domain-containing protein" evidence="2">
    <location>
        <begin position="25"/>
        <end position="221"/>
    </location>
</feature>
<feature type="domain" description="DUF218" evidence="3">
    <location>
        <begin position="95"/>
        <end position="211"/>
    </location>
</feature>
<name>A0A2Z3YQY5_9CORY</name>
<dbReference type="GO" id="GO:0043164">
    <property type="term" value="P:Gram-negative-bacterium-type cell wall biogenesis"/>
    <property type="evidence" value="ECO:0007669"/>
    <property type="project" value="TreeGrafter"/>
</dbReference>
<dbReference type="EMBL" id="CP024988">
    <property type="protein sequence ID" value="AWT27382.1"/>
    <property type="molecule type" value="Genomic_DNA"/>
</dbReference>
<dbReference type="CDD" id="cd06259">
    <property type="entry name" value="YdcF-like"/>
    <property type="match status" value="1"/>
</dbReference>
<dbReference type="GO" id="GO:0005886">
    <property type="term" value="C:plasma membrane"/>
    <property type="evidence" value="ECO:0007669"/>
    <property type="project" value="TreeGrafter"/>
</dbReference>
<evidence type="ECO:0000313" key="5">
    <source>
        <dbReference type="Proteomes" id="UP000247696"/>
    </source>
</evidence>
<evidence type="ECO:0000313" key="4">
    <source>
        <dbReference type="EMBL" id="AWT27382.1"/>
    </source>
</evidence>
<dbReference type="InterPro" id="IPR003848">
    <property type="entry name" value="DUF218"/>
</dbReference>
<dbReference type="Proteomes" id="UP000247696">
    <property type="component" value="Chromosome"/>
</dbReference>
<dbReference type="OrthoDB" id="4408936at2"/>
<feature type="signal peptide" evidence="2">
    <location>
        <begin position="1"/>
        <end position="24"/>
    </location>
</feature>
<dbReference type="PANTHER" id="PTHR30336">
    <property type="entry name" value="INNER MEMBRANE PROTEIN, PROBABLE PERMEASE"/>
    <property type="match status" value="1"/>
</dbReference>
<sequence>MSHLSLRRSTAASSMMLAVTVALAAGAVTAPATAAAPSGSGSSTVSVTGSLPTSSDPLGSLLATMRDQIYTVTDAPFLREPLAHAVLTLDKDTPVVVLGAQINEDCTLPQVLEDRLDAATRLLKSHPDNPVIVTGGRSSQCPATTEAEAMEKGLRDRGVTNRVILENEAWNTLQNVAYTAPLIRELGGTAVVVTSDPHYIRALRNYRDAGIRAFGWVGGIG</sequence>
<evidence type="ECO:0000256" key="1">
    <source>
        <dbReference type="SAM" id="MobiDB-lite"/>
    </source>
</evidence>
<feature type="region of interest" description="Disordered" evidence="1">
    <location>
        <begin position="33"/>
        <end position="53"/>
    </location>
</feature>
<protein>
    <recommendedName>
        <fullName evidence="3">DUF218 domain-containing protein</fullName>
    </recommendedName>
</protein>
<dbReference type="Gene3D" id="3.40.50.620">
    <property type="entry name" value="HUPs"/>
    <property type="match status" value="1"/>
</dbReference>